<evidence type="ECO:0000313" key="1">
    <source>
        <dbReference type="EMBL" id="GIY25839.1"/>
    </source>
</evidence>
<name>A0AAV4RYQ9_CAEEX</name>
<sequence length="76" mass="8578">MANHSCRRQEAYCRVKALAEMCWFGRHVKCMEGGNNCACDGHQARCLEVVCCCFTLAEWIKLCGFHITINIVPSPL</sequence>
<gene>
    <name evidence="1" type="ORF">CEXT_446911</name>
</gene>
<comment type="caution">
    <text evidence="1">The sequence shown here is derived from an EMBL/GenBank/DDBJ whole genome shotgun (WGS) entry which is preliminary data.</text>
</comment>
<keyword evidence="2" id="KW-1185">Reference proteome</keyword>
<proteinExistence type="predicted"/>
<evidence type="ECO:0000313" key="2">
    <source>
        <dbReference type="Proteomes" id="UP001054945"/>
    </source>
</evidence>
<organism evidence="1 2">
    <name type="scientific">Caerostris extrusa</name>
    <name type="common">Bark spider</name>
    <name type="synonym">Caerostris bankana</name>
    <dbReference type="NCBI Taxonomy" id="172846"/>
    <lineage>
        <taxon>Eukaryota</taxon>
        <taxon>Metazoa</taxon>
        <taxon>Ecdysozoa</taxon>
        <taxon>Arthropoda</taxon>
        <taxon>Chelicerata</taxon>
        <taxon>Arachnida</taxon>
        <taxon>Araneae</taxon>
        <taxon>Araneomorphae</taxon>
        <taxon>Entelegynae</taxon>
        <taxon>Araneoidea</taxon>
        <taxon>Araneidae</taxon>
        <taxon>Caerostris</taxon>
    </lineage>
</organism>
<protein>
    <submittedName>
        <fullName evidence="1">Uncharacterized protein</fullName>
    </submittedName>
</protein>
<dbReference type="AlphaFoldDB" id="A0AAV4RYQ9"/>
<reference evidence="1 2" key="1">
    <citation type="submission" date="2021-06" db="EMBL/GenBank/DDBJ databases">
        <title>Caerostris extrusa draft genome.</title>
        <authorList>
            <person name="Kono N."/>
            <person name="Arakawa K."/>
        </authorList>
    </citation>
    <scope>NUCLEOTIDE SEQUENCE [LARGE SCALE GENOMIC DNA]</scope>
</reference>
<dbReference type="EMBL" id="BPLR01008585">
    <property type="protein sequence ID" value="GIY25839.1"/>
    <property type="molecule type" value="Genomic_DNA"/>
</dbReference>
<accession>A0AAV4RYQ9</accession>
<dbReference type="Proteomes" id="UP001054945">
    <property type="component" value="Unassembled WGS sequence"/>
</dbReference>